<feature type="domain" description="PAC" evidence="8">
    <location>
        <begin position="78"/>
        <end position="128"/>
    </location>
</feature>
<feature type="domain" description="PAC" evidence="8">
    <location>
        <begin position="319"/>
        <end position="373"/>
    </location>
</feature>
<keyword evidence="3" id="KW-0597">Phosphoprotein</keyword>
<dbReference type="SUPFAM" id="SSF55781">
    <property type="entry name" value="GAF domain-like"/>
    <property type="match status" value="2"/>
</dbReference>
<dbReference type="InterPro" id="IPR036097">
    <property type="entry name" value="HisK_dim/P_sf"/>
</dbReference>
<dbReference type="SUPFAM" id="SSF55874">
    <property type="entry name" value="ATPase domain of HSP90 chaperone/DNA topoisomerase II/histidine kinase"/>
    <property type="match status" value="1"/>
</dbReference>
<dbReference type="InterPro" id="IPR003661">
    <property type="entry name" value="HisK_dim/P_dom"/>
</dbReference>
<dbReference type="InterPro" id="IPR000700">
    <property type="entry name" value="PAS-assoc_C"/>
</dbReference>
<dbReference type="Pfam" id="PF00989">
    <property type="entry name" value="PAS"/>
    <property type="match status" value="1"/>
</dbReference>
<dbReference type="RefSeq" id="WP_372389675.1">
    <property type="nucleotide sequence ID" value="NZ_JBGNYA010000001.1"/>
</dbReference>
<dbReference type="SMART" id="SM00387">
    <property type="entry name" value="HATPase_c"/>
    <property type="match status" value="1"/>
</dbReference>
<feature type="domain" description="Histidine kinase" evidence="6">
    <location>
        <begin position="840"/>
        <end position="1040"/>
    </location>
</feature>
<feature type="domain" description="PAS" evidence="7">
    <location>
        <begin position="539"/>
        <end position="608"/>
    </location>
</feature>
<evidence type="ECO:0000256" key="2">
    <source>
        <dbReference type="ARBA" id="ARBA00012438"/>
    </source>
</evidence>
<dbReference type="CDD" id="cd00130">
    <property type="entry name" value="PAS"/>
    <property type="match status" value="4"/>
</dbReference>
<dbReference type="SUPFAM" id="SSF55785">
    <property type="entry name" value="PYP-like sensor domain (PAS domain)"/>
    <property type="match status" value="4"/>
</dbReference>
<dbReference type="Gene3D" id="3.30.450.20">
    <property type="entry name" value="PAS domain"/>
    <property type="match status" value="4"/>
</dbReference>
<dbReference type="InterPro" id="IPR003594">
    <property type="entry name" value="HATPase_dom"/>
</dbReference>
<comment type="catalytic activity">
    <reaction evidence="1">
        <text>ATP + protein L-histidine = ADP + protein N-phospho-L-histidine.</text>
        <dbReference type="EC" id="2.7.13.3"/>
    </reaction>
</comment>
<dbReference type="PROSITE" id="PS50109">
    <property type="entry name" value="HIS_KIN"/>
    <property type="match status" value="1"/>
</dbReference>
<dbReference type="Pfam" id="PF08447">
    <property type="entry name" value="PAS_3"/>
    <property type="match status" value="1"/>
</dbReference>
<dbReference type="InterPro" id="IPR013655">
    <property type="entry name" value="PAS_fold_3"/>
</dbReference>
<dbReference type="Pfam" id="PF02518">
    <property type="entry name" value="HATPase_c"/>
    <property type="match status" value="1"/>
</dbReference>
<dbReference type="InterPro" id="IPR000014">
    <property type="entry name" value="PAS"/>
</dbReference>
<keyword evidence="5" id="KW-0418">Kinase</keyword>
<dbReference type="Pfam" id="PF01590">
    <property type="entry name" value="GAF"/>
    <property type="match status" value="1"/>
</dbReference>
<dbReference type="Pfam" id="PF13426">
    <property type="entry name" value="PAS_9"/>
    <property type="match status" value="1"/>
</dbReference>
<evidence type="ECO:0000256" key="3">
    <source>
        <dbReference type="ARBA" id="ARBA00022553"/>
    </source>
</evidence>
<dbReference type="CDD" id="cd00075">
    <property type="entry name" value="HATPase"/>
    <property type="match status" value="1"/>
</dbReference>
<dbReference type="InterPro" id="IPR013767">
    <property type="entry name" value="PAS_fold"/>
</dbReference>
<dbReference type="PRINTS" id="PR00344">
    <property type="entry name" value="BCTRLSENSOR"/>
</dbReference>
<protein>
    <recommendedName>
        <fullName evidence="2">histidine kinase</fullName>
        <ecNumber evidence="2">2.7.13.3</ecNumber>
    </recommendedName>
</protein>
<feature type="domain" description="PAS" evidence="7">
    <location>
        <begin position="256"/>
        <end position="302"/>
    </location>
</feature>
<evidence type="ECO:0000259" key="8">
    <source>
        <dbReference type="PROSITE" id="PS50113"/>
    </source>
</evidence>
<reference evidence="9 10" key="1">
    <citation type="submission" date="2024-08" db="EMBL/GenBank/DDBJ databases">
        <title>Halobellus sp. MBLA0158 whole genome sequence.</title>
        <authorList>
            <person name="Hwang C.Y."/>
            <person name="Cho E.-S."/>
            <person name="Seo M.-J."/>
        </authorList>
    </citation>
    <scope>NUCLEOTIDE SEQUENCE [LARGE SCALE GENOMIC DNA]</scope>
    <source>
        <strain evidence="9 10">MBLA0158</strain>
    </source>
</reference>
<feature type="domain" description="PAC" evidence="8">
    <location>
        <begin position="611"/>
        <end position="663"/>
    </location>
</feature>
<dbReference type="SMART" id="SM00091">
    <property type="entry name" value="PAS"/>
    <property type="match status" value="4"/>
</dbReference>
<dbReference type="InterPro" id="IPR052162">
    <property type="entry name" value="Sensor_kinase/Photoreceptor"/>
</dbReference>
<comment type="caution">
    <text evidence="9">The sequence shown here is derived from an EMBL/GenBank/DDBJ whole genome shotgun (WGS) entry which is preliminary data.</text>
</comment>
<dbReference type="Pfam" id="PF13185">
    <property type="entry name" value="GAF_2"/>
    <property type="match status" value="1"/>
</dbReference>
<dbReference type="NCBIfam" id="TIGR00229">
    <property type="entry name" value="sensory_box"/>
    <property type="match status" value="4"/>
</dbReference>
<dbReference type="InterPro" id="IPR029016">
    <property type="entry name" value="GAF-like_dom_sf"/>
</dbReference>
<feature type="domain" description="PAS" evidence="7">
    <location>
        <begin position="3"/>
        <end position="77"/>
    </location>
</feature>
<evidence type="ECO:0000259" key="7">
    <source>
        <dbReference type="PROSITE" id="PS50112"/>
    </source>
</evidence>
<evidence type="ECO:0000256" key="1">
    <source>
        <dbReference type="ARBA" id="ARBA00000085"/>
    </source>
</evidence>
<dbReference type="PROSITE" id="PS50112">
    <property type="entry name" value="PAS"/>
    <property type="match status" value="4"/>
</dbReference>
<dbReference type="EC" id="2.7.13.3" evidence="2"/>
<dbReference type="SMART" id="SM00065">
    <property type="entry name" value="GAF"/>
    <property type="match status" value="1"/>
</dbReference>
<dbReference type="AlphaFoldDB" id="A0ABD5MFQ1"/>
<dbReference type="EMBL" id="JBGNYA010000001">
    <property type="protein sequence ID" value="MFA1611414.1"/>
    <property type="molecule type" value="Genomic_DNA"/>
</dbReference>
<organism evidence="9 10">
    <name type="scientific">Halobellus rubicundus</name>
    <dbReference type="NCBI Taxonomy" id="2996466"/>
    <lineage>
        <taxon>Archaea</taxon>
        <taxon>Methanobacteriati</taxon>
        <taxon>Methanobacteriota</taxon>
        <taxon>Stenosarchaea group</taxon>
        <taxon>Halobacteria</taxon>
        <taxon>Halobacteriales</taxon>
        <taxon>Haloferacaceae</taxon>
        <taxon>Halobellus</taxon>
    </lineage>
</organism>
<sequence length="1045" mass="114828">MSSGDFYRQLFEEVSDAIVVYDPETAVVVDANPAVADLTGYSVEALVGRPVTQFSSGPPEEVERAAAELVDRAAERDQQFEWLVERADGEIRTAEVSLHRTEIDGDDRVLAILRDVTERERDRAALEESRQRLSLLTRHSPDVFWMFSADWKQCLFINDAYERIWGRSTDALEADPMDFLAGVHPDDRETVRDAIERLANGSRVETEYRVNEGEDFERWVWVEGVPIYEDGELTRHVGFARDITRRKRLVSDLREQNERLSALTENVPVVLFELDEDGVFVQSTGRGLDALGREPGQVVGQSIDEVYAGREEIRDACRRALDGESVSRTVELGDVVFDAWYEPAYDESGDVDGVIGVAVDVTERQRLESELRANERALTDLHGRASRTGLSMEERLRELLDIGRERLGLPIGFVTRIDGREQRVVEAVGEHEGLQPGATRSLEEAYCRRTIEREGLLGIRNAPEEGWADDAAYRESGLRCYLGGRLVVDGELYGTVCFASPEPRDRDFSDAERAFVELVVQWLGYEIERDRYESELESLTREVVSILEASPLAIIEVDASAVVRRWNDAAESLFGIPESEAVGTKYPAISESRRPVFEDLFERVMAGETVTGVEGSIERPDGTRRDLSINAAPVTEADDGTGGAVVTVTDVTGERRRQRRLDALRRATQRLVEAHTDDAVASIAVEAPSEAVGFPAAAVWRHDETTDSFDRLAATDAWRELVGEGAALSAATAGDGIDVVRDAFETGQRTRLGDFRGGWATSDGLDAIGSAVAVPVGQWGVLAVAAEAPDAFDETDAKVLETLAGALEAAFASVADEQQIRANERELRRQNEQLEEFAHVVAHDIRGPLTAARGFLEIALETDADEHFGRVADAHARMERMIDDLLTLARQGRSIAEREPVDLAALAETAWTQVRGDASVEIEAGLPVVSADASRLEEVLANLFRNAVEHADPGVTVKVGPLRTGEGDAVEGFFVEDDGPGIPAEKRPHIFDFGYTTDPTGTGLGLSIVEEVVEAHGWSVRATSGRDGGARFEIDTSGPAAVTLD</sequence>
<dbReference type="Gene3D" id="1.10.287.130">
    <property type="match status" value="1"/>
</dbReference>
<accession>A0ABD5MFQ1</accession>
<dbReference type="InterPro" id="IPR001610">
    <property type="entry name" value="PAC"/>
</dbReference>
<dbReference type="InterPro" id="IPR036890">
    <property type="entry name" value="HATPase_C_sf"/>
</dbReference>
<dbReference type="SMART" id="SM00086">
    <property type="entry name" value="PAC"/>
    <property type="match status" value="3"/>
</dbReference>
<evidence type="ECO:0000256" key="4">
    <source>
        <dbReference type="ARBA" id="ARBA00022679"/>
    </source>
</evidence>
<dbReference type="InterPro" id="IPR013656">
    <property type="entry name" value="PAS_4"/>
</dbReference>
<keyword evidence="10" id="KW-1185">Reference proteome</keyword>
<dbReference type="Pfam" id="PF00512">
    <property type="entry name" value="HisKA"/>
    <property type="match status" value="1"/>
</dbReference>
<dbReference type="InterPro" id="IPR004358">
    <property type="entry name" value="Sig_transdc_His_kin-like_C"/>
</dbReference>
<dbReference type="InterPro" id="IPR035965">
    <property type="entry name" value="PAS-like_dom_sf"/>
</dbReference>
<dbReference type="PROSITE" id="PS50113">
    <property type="entry name" value="PAC"/>
    <property type="match status" value="4"/>
</dbReference>
<dbReference type="SMART" id="SM00388">
    <property type="entry name" value="HisKA"/>
    <property type="match status" value="1"/>
</dbReference>
<dbReference type="InterPro" id="IPR005467">
    <property type="entry name" value="His_kinase_dom"/>
</dbReference>
<gene>
    <name evidence="9" type="ORF">OS889_10425</name>
</gene>
<dbReference type="Gene3D" id="3.30.565.10">
    <property type="entry name" value="Histidine kinase-like ATPase, C-terminal domain"/>
    <property type="match status" value="1"/>
</dbReference>
<dbReference type="Gene3D" id="3.30.450.40">
    <property type="match status" value="2"/>
</dbReference>
<feature type="domain" description="PAS" evidence="7">
    <location>
        <begin position="129"/>
        <end position="202"/>
    </location>
</feature>
<name>A0ABD5MFQ1_9EURY</name>
<dbReference type="PANTHER" id="PTHR43304">
    <property type="entry name" value="PHYTOCHROME-LIKE PROTEIN CPH1"/>
    <property type="match status" value="1"/>
</dbReference>
<dbReference type="GO" id="GO:0004673">
    <property type="term" value="F:protein histidine kinase activity"/>
    <property type="evidence" value="ECO:0007669"/>
    <property type="project" value="UniProtKB-EC"/>
</dbReference>
<dbReference type="Pfam" id="PF08448">
    <property type="entry name" value="PAS_4"/>
    <property type="match status" value="1"/>
</dbReference>
<proteinExistence type="predicted"/>
<dbReference type="PANTHER" id="PTHR43304:SF1">
    <property type="entry name" value="PAC DOMAIN-CONTAINING PROTEIN"/>
    <property type="match status" value="1"/>
</dbReference>
<dbReference type="CDD" id="cd00082">
    <property type="entry name" value="HisKA"/>
    <property type="match status" value="1"/>
</dbReference>
<evidence type="ECO:0000313" key="10">
    <source>
        <dbReference type="Proteomes" id="UP001570511"/>
    </source>
</evidence>
<evidence type="ECO:0000256" key="5">
    <source>
        <dbReference type="ARBA" id="ARBA00022777"/>
    </source>
</evidence>
<evidence type="ECO:0000313" key="9">
    <source>
        <dbReference type="EMBL" id="MFA1611414.1"/>
    </source>
</evidence>
<feature type="domain" description="PAC" evidence="8">
    <location>
        <begin position="204"/>
        <end position="255"/>
    </location>
</feature>
<dbReference type="Proteomes" id="UP001570511">
    <property type="component" value="Unassembled WGS sequence"/>
</dbReference>
<dbReference type="SUPFAM" id="SSF47384">
    <property type="entry name" value="Homodimeric domain of signal transducing histidine kinase"/>
    <property type="match status" value="1"/>
</dbReference>
<dbReference type="InterPro" id="IPR003018">
    <property type="entry name" value="GAF"/>
</dbReference>
<evidence type="ECO:0000259" key="6">
    <source>
        <dbReference type="PROSITE" id="PS50109"/>
    </source>
</evidence>
<keyword evidence="4" id="KW-0808">Transferase</keyword>